<name>A0ABR3XSU4_9PEZI</name>
<accession>A0ABR3XSU4</accession>
<evidence type="ECO:0000256" key="2">
    <source>
        <dbReference type="SAM" id="Phobius"/>
    </source>
</evidence>
<feature type="transmembrane region" description="Helical" evidence="2">
    <location>
        <begin position="82"/>
        <end position="103"/>
    </location>
</feature>
<dbReference type="Proteomes" id="UP001586593">
    <property type="component" value="Unassembled WGS sequence"/>
</dbReference>
<reference evidence="3 4" key="1">
    <citation type="journal article" date="2024" name="Commun. Biol.">
        <title>Comparative genomic analysis of thermophilic fungi reveals convergent evolutionary adaptations and gene losses.</title>
        <authorList>
            <person name="Steindorff A.S."/>
            <person name="Aguilar-Pontes M.V."/>
            <person name="Robinson A.J."/>
            <person name="Andreopoulos B."/>
            <person name="LaButti K."/>
            <person name="Kuo A."/>
            <person name="Mondo S."/>
            <person name="Riley R."/>
            <person name="Otillar R."/>
            <person name="Haridas S."/>
            <person name="Lipzen A."/>
            <person name="Grimwood J."/>
            <person name="Schmutz J."/>
            <person name="Clum A."/>
            <person name="Reid I.D."/>
            <person name="Moisan M.C."/>
            <person name="Butler G."/>
            <person name="Nguyen T.T.M."/>
            <person name="Dewar K."/>
            <person name="Conant G."/>
            <person name="Drula E."/>
            <person name="Henrissat B."/>
            <person name="Hansel C."/>
            <person name="Singer S."/>
            <person name="Hutchinson M.I."/>
            <person name="de Vries R.P."/>
            <person name="Natvig D.O."/>
            <person name="Powell A.J."/>
            <person name="Tsang A."/>
            <person name="Grigoriev I.V."/>
        </authorList>
    </citation>
    <scope>NUCLEOTIDE SEQUENCE [LARGE SCALE GENOMIC DNA]</scope>
    <source>
        <strain evidence="3 4">ATCC 24622</strain>
    </source>
</reference>
<keyword evidence="2" id="KW-0472">Membrane</keyword>
<feature type="compositionally biased region" description="Polar residues" evidence="1">
    <location>
        <begin position="206"/>
        <end position="256"/>
    </location>
</feature>
<protein>
    <submittedName>
        <fullName evidence="3">Uncharacterized protein</fullName>
    </submittedName>
</protein>
<comment type="caution">
    <text evidence="3">The sequence shown here is derived from an EMBL/GenBank/DDBJ whole genome shotgun (WGS) entry which is preliminary data.</text>
</comment>
<evidence type="ECO:0000313" key="4">
    <source>
        <dbReference type="Proteomes" id="UP001586593"/>
    </source>
</evidence>
<proteinExistence type="predicted"/>
<evidence type="ECO:0000256" key="1">
    <source>
        <dbReference type="SAM" id="MobiDB-lite"/>
    </source>
</evidence>
<feature type="transmembrane region" description="Helical" evidence="2">
    <location>
        <begin position="43"/>
        <end position="62"/>
    </location>
</feature>
<sequence length="485" mass="51460">MAIPKIFPLLLGLLAALSTVAILTLHVILSCSLSGAARSVRTASILSAVLEALVLILIGWFLLSYSGRAHSIHGGKDFTNIWFASALVLCTVAASSSVAAVICLSNASSALSDRILGSTVIGLLVGSSVALGISFATQLIFCVVHFILRRVHCCDVGPLVRPSGEQRQSPPSQVKSVPYHETTATPPKTGRGVFMDAKSPPGSSGGRSANETISSIRTSLSHVVRPTSSRTRLLPGSQRSSRRGTSWDSTSQQERNSVTDDGFDSWDTSAVDPQNRQTVLETALSPTAGRLLETIPASPTTSRSPSPGTPLDLEPPRTRRRSRSYSPASQSSRKTQQPGFNQASTSGESHIHPLFRSDSPTPPPAATPGTVVTAAPNAGQVISDRQSIRTLTRMRSGSLPVTPSPLSRQGSFDDCLREPGRAEVEGIPDNGLADREAGEETERKMTPPIPDWILSAGSRTSLSDYQSRKIRSTVGQAHEFAQGKS</sequence>
<dbReference type="PROSITE" id="PS51257">
    <property type="entry name" value="PROKAR_LIPOPROTEIN"/>
    <property type="match status" value="1"/>
</dbReference>
<dbReference type="EMBL" id="JAZHXJ010000048">
    <property type="protein sequence ID" value="KAL1878816.1"/>
    <property type="molecule type" value="Genomic_DNA"/>
</dbReference>
<feature type="compositionally biased region" description="Low complexity" evidence="1">
    <location>
        <begin position="294"/>
        <end position="310"/>
    </location>
</feature>
<keyword evidence="2" id="KW-0812">Transmembrane</keyword>
<feature type="transmembrane region" description="Helical" evidence="2">
    <location>
        <begin position="115"/>
        <end position="148"/>
    </location>
</feature>
<feature type="compositionally biased region" description="Basic and acidic residues" evidence="1">
    <location>
        <begin position="432"/>
        <end position="445"/>
    </location>
</feature>
<keyword evidence="2" id="KW-1133">Transmembrane helix</keyword>
<feature type="compositionally biased region" description="Low complexity" evidence="1">
    <location>
        <begin position="324"/>
        <end position="333"/>
    </location>
</feature>
<feature type="compositionally biased region" description="Polar residues" evidence="1">
    <location>
        <begin position="266"/>
        <end position="280"/>
    </location>
</feature>
<feature type="compositionally biased region" description="Polar residues" evidence="1">
    <location>
        <begin position="165"/>
        <end position="175"/>
    </location>
</feature>
<organism evidence="3 4">
    <name type="scientific">Phialemonium thermophilum</name>
    <dbReference type="NCBI Taxonomy" id="223376"/>
    <lineage>
        <taxon>Eukaryota</taxon>
        <taxon>Fungi</taxon>
        <taxon>Dikarya</taxon>
        <taxon>Ascomycota</taxon>
        <taxon>Pezizomycotina</taxon>
        <taxon>Sordariomycetes</taxon>
        <taxon>Sordariomycetidae</taxon>
        <taxon>Cephalothecales</taxon>
        <taxon>Cephalothecaceae</taxon>
        <taxon>Phialemonium</taxon>
    </lineage>
</organism>
<feature type="region of interest" description="Disordered" evidence="1">
    <location>
        <begin position="161"/>
        <end position="387"/>
    </location>
</feature>
<feature type="compositionally biased region" description="Low complexity" evidence="1">
    <location>
        <begin position="367"/>
        <end position="376"/>
    </location>
</feature>
<keyword evidence="4" id="KW-1185">Reference proteome</keyword>
<feature type="compositionally biased region" description="Polar residues" evidence="1">
    <location>
        <begin position="334"/>
        <end position="348"/>
    </location>
</feature>
<evidence type="ECO:0000313" key="3">
    <source>
        <dbReference type="EMBL" id="KAL1878816.1"/>
    </source>
</evidence>
<feature type="region of interest" description="Disordered" evidence="1">
    <location>
        <begin position="421"/>
        <end position="455"/>
    </location>
</feature>
<feature type="transmembrane region" description="Helical" evidence="2">
    <location>
        <begin position="6"/>
        <end position="31"/>
    </location>
</feature>
<gene>
    <name evidence="3" type="ORF">VTK73DRAFT_7469</name>
</gene>